<feature type="compositionally biased region" description="Polar residues" evidence="1">
    <location>
        <begin position="1"/>
        <end position="41"/>
    </location>
</feature>
<name>A0A6A3D7F4_HIBSY</name>
<dbReference type="Proteomes" id="UP000436088">
    <property type="component" value="Unassembled WGS sequence"/>
</dbReference>
<keyword evidence="4" id="KW-1185">Reference proteome</keyword>
<organism evidence="3 4">
    <name type="scientific">Hibiscus syriacus</name>
    <name type="common">Rose of Sharon</name>
    <dbReference type="NCBI Taxonomy" id="106335"/>
    <lineage>
        <taxon>Eukaryota</taxon>
        <taxon>Viridiplantae</taxon>
        <taxon>Streptophyta</taxon>
        <taxon>Embryophyta</taxon>
        <taxon>Tracheophyta</taxon>
        <taxon>Spermatophyta</taxon>
        <taxon>Magnoliopsida</taxon>
        <taxon>eudicotyledons</taxon>
        <taxon>Gunneridae</taxon>
        <taxon>Pentapetalae</taxon>
        <taxon>rosids</taxon>
        <taxon>malvids</taxon>
        <taxon>Malvales</taxon>
        <taxon>Malvaceae</taxon>
        <taxon>Malvoideae</taxon>
        <taxon>Hibiscus</taxon>
    </lineage>
</organism>
<keyword evidence="2" id="KW-1133">Transmembrane helix</keyword>
<feature type="region of interest" description="Disordered" evidence="1">
    <location>
        <begin position="1"/>
        <end position="59"/>
    </location>
</feature>
<comment type="caution">
    <text evidence="3">The sequence shown here is derived from an EMBL/GenBank/DDBJ whole genome shotgun (WGS) entry which is preliminary data.</text>
</comment>
<sequence>MAVVENSSNQDAAATTVASNDQDQSNTRLNQNDQGLYNTIGSFHHRSNGGNLQRSNGGAGDEVGYSFKREMRELQELFSKLNHMAEEFVPHSVVNHGLNGGCFTDNSFLQNNNYISRNGQANENGAARRKKIFNQGKRRLNNRTSMAQRDELIRRTVYVSDIDHQVTEELLAGLFVSCGQVIWCSLLVLAVFIEVMYLNEYCFL</sequence>
<reference evidence="3" key="1">
    <citation type="submission" date="2019-09" db="EMBL/GenBank/DDBJ databases">
        <title>Draft genome information of white flower Hibiscus syriacus.</title>
        <authorList>
            <person name="Kim Y.-M."/>
        </authorList>
    </citation>
    <scope>NUCLEOTIDE SEQUENCE [LARGE SCALE GENOMIC DNA]</scope>
    <source>
        <strain evidence="3">YM2019G1</strain>
    </source>
</reference>
<dbReference type="GO" id="GO:0003676">
    <property type="term" value="F:nucleic acid binding"/>
    <property type="evidence" value="ECO:0007669"/>
    <property type="project" value="InterPro"/>
</dbReference>
<dbReference type="PANTHER" id="PTHR32343">
    <property type="entry name" value="SERINE/ARGININE-RICH SPLICING FACTOR"/>
    <property type="match status" value="1"/>
</dbReference>
<evidence type="ECO:0000256" key="1">
    <source>
        <dbReference type="SAM" id="MobiDB-lite"/>
    </source>
</evidence>
<evidence type="ECO:0000256" key="2">
    <source>
        <dbReference type="SAM" id="Phobius"/>
    </source>
</evidence>
<dbReference type="InterPro" id="IPR035979">
    <property type="entry name" value="RBD_domain_sf"/>
</dbReference>
<evidence type="ECO:0000313" key="3">
    <source>
        <dbReference type="EMBL" id="KAE8735182.1"/>
    </source>
</evidence>
<gene>
    <name evidence="3" type="ORF">F3Y22_tig00000376pilonHSYRG00014</name>
</gene>
<keyword evidence="2" id="KW-0472">Membrane</keyword>
<accession>A0A6A3D7F4</accession>
<dbReference type="SUPFAM" id="SSF54928">
    <property type="entry name" value="RNA-binding domain, RBD"/>
    <property type="match status" value="1"/>
</dbReference>
<dbReference type="PANTHER" id="PTHR32343:SF72">
    <property type="entry name" value="POLYADENYLATE-BINDING PROTEIN-INTERACTING PROTEIN 11"/>
    <property type="match status" value="1"/>
</dbReference>
<protein>
    <submittedName>
        <fullName evidence="3">Polyadenylate-binding protein-interacting protein 11</fullName>
    </submittedName>
</protein>
<feature type="transmembrane region" description="Helical" evidence="2">
    <location>
        <begin position="170"/>
        <end position="198"/>
    </location>
</feature>
<keyword evidence="2" id="KW-0812">Transmembrane</keyword>
<dbReference type="AlphaFoldDB" id="A0A6A3D7F4"/>
<proteinExistence type="predicted"/>
<evidence type="ECO:0000313" key="4">
    <source>
        <dbReference type="Proteomes" id="UP000436088"/>
    </source>
</evidence>
<dbReference type="EMBL" id="VEPZ02000034">
    <property type="protein sequence ID" value="KAE8735182.1"/>
    <property type="molecule type" value="Genomic_DNA"/>
</dbReference>